<keyword evidence="1" id="KW-0472">Membrane</keyword>
<gene>
    <name evidence="3" type="ORF">BBJ29_004950</name>
    <name evidence="2" type="ORF">BBP00_00007981</name>
</gene>
<reference evidence="4 5" key="1">
    <citation type="submission" date="2018-07" db="EMBL/GenBank/DDBJ databases">
        <title>Genome sequencing of oomycete isolates from Chile give support for New Zealand origin for Phytophthora kernoviae and make available the first Nothophytophthora sp. genome.</title>
        <authorList>
            <person name="Studholme D.J."/>
            <person name="Sanfuentes E."/>
            <person name="Panda P."/>
            <person name="Hill R."/>
            <person name="Sambles C."/>
            <person name="Grant M."/>
            <person name="Williams N.M."/>
            <person name="Mcdougal R.L."/>
        </authorList>
    </citation>
    <scope>NUCLEOTIDE SEQUENCE [LARGE SCALE GENOMIC DNA]</scope>
    <source>
        <strain evidence="2">Chile6</strain>
        <strain evidence="3">Chile7</strain>
    </source>
</reference>
<keyword evidence="1" id="KW-1133">Transmembrane helix</keyword>
<protein>
    <submittedName>
        <fullName evidence="2">Uncharacterized protein</fullName>
    </submittedName>
</protein>
<name>A0A3F2RGV7_9STRA</name>
<dbReference type="Proteomes" id="UP000277300">
    <property type="component" value="Unassembled WGS sequence"/>
</dbReference>
<dbReference type="EMBL" id="MBDO02000360">
    <property type="protein sequence ID" value="RLN56531.1"/>
    <property type="molecule type" value="Genomic_DNA"/>
</dbReference>
<proteinExistence type="predicted"/>
<dbReference type="Proteomes" id="UP000284657">
    <property type="component" value="Unassembled WGS sequence"/>
</dbReference>
<dbReference type="OrthoDB" id="441517at2759"/>
<comment type="caution">
    <text evidence="2">The sequence shown here is derived from an EMBL/GenBank/DDBJ whole genome shotgun (WGS) entry which is preliminary data.</text>
</comment>
<feature type="transmembrane region" description="Helical" evidence="1">
    <location>
        <begin position="38"/>
        <end position="58"/>
    </location>
</feature>
<feature type="transmembrane region" description="Helical" evidence="1">
    <location>
        <begin position="7"/>
        <end position="26"/>
    </location>
</feature>
<evidence type="ECO:0000313" key="3">
    <source>
        <dbReference type="EMBL" id="RLN70883.1"/>
    </source>
</evidence>
<dbReference type="AlphaFoldDB" id="A0A3F2RGV7"/>
<organism evidence="2 4">
    <name type="scientific">Phytophthora kernoviae</name>
    <dbReference type="NCBI Taxonomy" id="325452"/>
    <lineage>
        <taxon>Eukaryota</taxon>
        <taxon>Sar</taxon>
        <taxon>Stramenopiles</taxon>
        <taxon>Oomycota</taxon>
        <taxon>Peronosporomycetes</taxon>
        <taxon>Peronosporales</taxon>
        <taxon>Peronosporaceae</taxon>
        <taxon>Phytophthora</taxon>
    </lineage>
</organism>
<keyword evidence="1" id="KW-0812">Transmembrane</keyword>
<sequence>MFNPLLLTFYTVLSLKLVVTVFIFAGPAPASRLALLKFIVKKYGVITLLLALLSYGFVQFRRKRAEQLALEQQKEHVERRTRRSSKVEALLAVIQDQQKQYNQAAGLLQSRTEKFLAAQQTAHNQEVALKANSSTMQSTRGSELQALQSELMELKSAVVDTYLHPPVAKKEAEKVKDLPMEQRI</sequence>
<evidence type="ECO:0000313" key="4">
    <source>
        <dbReference type="Proteomes" id="UP000277300"/>
    </source>
</evidence>
<evidence type="ECO:0000256" key="1">
    <source>
        <dbReference type="SAM" id="Phobius"/>
    </source>
</evidence>
<evidence type="ECO:0000313" key="5">
    <source>
        <dbReference type="Proteomes" id="UP000284657"/>
    </source>
</evidence>
<dbReference type="EMBL" id="MBAD02000175">
    <property type="protein sequence ID" value="RLN70883.1"/>
    <property type="molecule type" value="Genomic_DNA"/>
</dbReference>
<accession>A0A3F2RGV7</accession>
<evidence type="ECO:0000313" key="2">
    <source>
        <dbReference type="EMBL" id="RLN56531.1"/>
    </source>
</evidence>